<gene>
    <name evidence="1" type="ORF">R3P38DRAFT_2583663</name>
</gene>
<name>A0AAV9Z9B5_9AGAR</name>
<comment type="caution">
    <text evidence="1">The sequence shown here is derived from an EMBL/GenBank/DDBJ whole genome shotgun (WGS) entry which is preliminary data.</text>
</comment>
<sequence>MVAAIQEPQPQLFQRVMPDGSEFRCSESFVRKFLRNKMEWSQRASTRAAQKLPANHEKVLRARVLAAFLREAMIIRDHAIPAALCVNMDQTQVIYQQGTKRTWNEKGVKQVATTGQEEKRAFTLAPSISRSGELLFFQVVFDGKTNVSPSLPRPGSRGYAEAKALGIKLEVSMNESYWCTHQTMMKLVSDIIAPYFDPKKLELELPSTQCSILNIDRWSVQRSEAFRK</sequence>
<organism evidence="1 2">
    <name type="scientific">Favolaschia claudopus</name>
    <dbReference type="NCBI Taxonomy" id="2862362"/>
    <lineage>
        <taxon>Eukaryota</taxon>
        <taxon>Fungi</taxon>
        <taxon>Dikarya</taxon>
        <taxon>Basidiomycota</taxon>
        <taxon>Agaricomycotina</taxon>
        <taxon>Agaricomycetes</taxon>
        <taxon>Agaricomycetidae</taxon>
        <taxon>Agaricales</taxon>
        <taxon>Marasmiineae</taxon>
        <taxon>Mycenaceae</taxon>
        <taxon>Favolaschia</taxon>
    </lineage>
</organism>
<protein>
    <submittedName>
        <fullName evidence="1">Uncharacterized protein</fullName>
    </submittedName>
</protein>
<reference evidence="1 2" key="1">
    <citation type="journal article" date="2024" name="J Genomics">
        <title>Draft genome sequencing and assembly of Favolaschia claudopus CIRM-BRFM 2984 isolated from oak limbs.</title>
        <authorList>
            <person name="Navarro D."/>
            <person name="Drula E."/>
            <person name="Chaduli D."/>
            <person name="Cazenave R."/>
            <person name="Ahrendt S."/>
            <person name="Wang J."/>
            <person name="Lipzen A."/>
            <person name="Daum C."/>
            <person name="Barry K."/>
            <person name="Grigoriev I.V."/>
            <person name="Favel A."/>
            <person name="Rosso M.N."/>
            <person name="Martin F."/>
        </authorList>
    </citation>
    <scope>NUCLEOTIDE SEQUENCE [LARGE SCALE GENOMIC DNA]</scope>
    <source>
        <strain evidence="1 2">CIRM-BRFM 2984</strain>
    </source>
</reference>
<keyword evidence="2" id="KW-1185">Reference proteome</keyword>
<evidence type="ECO:0000313" key="1">
    <source>
        <dbReference type="EMBL" id="KAK6974777.1"/>
    </source>
</evidence>
<dbReference type="EMBL" id="JAWWNJ010000180">
    <property type="protein sequence ID" value="KAK6974777.1"/>
    <property type="molecule type" value="Genomic_DNA"/>
</dbReference>
<dbReference type="AlphaFoldDB" id="A0AAV9Z9B5"/>
<proteinExistence type="predicted"/>
<accession>A0AAV9Z9B5</accession>
<evidence type="ECO:0000313" key="2">
    <source>
        <dbReference type="Proteomes" id="UP001362999"/>
    </source>
</evidence>
<dbReference type="Proteomes" id="UP001362999">
    <property type="component" value="Unassembled WGS sequence"/>
</dbReference>